<reference evidence="2 3" key="1">
    <citation type="journal article" date="2021" name="Commun. Biol.">
        <title>The genome of Shorea leprosula (Dipterocarpaceae) highlights the ecological relevance of drought in aseasonal tropical rainforests.</title>
        <authorList>
            <person name="Ng K.K.S."/>
            <person name="Kobayashi M.J."/>
            <person name="Fawcett J.A."/>
            <person name="Hatakeyama M."/>
            <person name="Paape T."/>
            <person name="Ng C.H."/>
            <person name="Ang C.C."/>
            <person name="Tnah L.H."/>
            <person name="Lee C.T."/>
            <person name="Nishiyama T."/>
            <person name="Sese J."/>
            <person name="O'Brien M.J."/>
            <person name="Copetti D."/>
            <person name="Mohd Noor M.I."/>
            <person name="Ong R.C."/>
            <person name="Putra M."/>
            <person name="Sireger I.Z."/>
            <person name="Indrioko S."/>
            <person name="Kosugi Y."/>
            <person name="Izuno A."/>
            <person name="Isagi Y."/>
            <person name="Lee S.L."/>
            <person name="Shimizu K.K."/>
        </authorList>
    </citation>
    <scope>NUCLEOTIDE SEQUENCE [LARGE SCALE GENOMIC DNA]</scope>
    <source>
        <strain evidence="2">214</strain>
    </source>
</reference>
<accession>A0AAV5HMF9</accession>
<name>A0AAV5HMF9_9ROSI</name>
<comment type="caution">
    <text evidence="2">The sequence shown here is derived from an EMBL/GenBank/DDBJ whole genome shotgun (WGS) entry which is preliminary data.</text>
</comment>
<sequence length="84" mass="9614">MGNFSQVFKVLKRIDGCMYAVKHTTRQLHQDRKEESLNGSSSLGSSRVSGKHWRKMSNCTSRWNHVIAASPEIKLPNYSQRASY</sequence>
<feature type="compositionally biased region" description="Low complexity" evidence="1">
    <location>
        <begin position="37"/>
        <end position="48"/>
    </location>
</feature>
<dbReference type="Proteomes" id="UP001054252">
    <property type="component" value="Unassembled WGS sequence"/>
</dbReference>
<dbReference type="Gene3D" id="3.30.200.20">
    <property type="entry name" value="Phosphorylase Kinase, domain 1"/>
    <property type="match status" value="1"/>
</dbReference>
<gene>
    <name evidence="2" type="ORF">SLEP1_g1294</name>
</gene>
<evidence type="ECO:0000256" key="1">
    <source>
        <dbReference type="SAM" id="MobiDB-lite"/>
    </source>
</evidence>
<evidence type="ECO:0000313" key="3">
    <source>
        <dbReference type="Proteomes" id="UP001054252"/>
    </source>
</evidence>
<dbReference type="EMBL" id="BPVZ01000001">
    <property type="protein sequence ID" value="GKU86819.1"/>
    <property type="molecule type" value="Genomic_DNA"/>
</dbReference>
<organism evidence="2 3">
    <name type="scientific">Rubroshorea leprosula</name>
    <dbReference type="NCBI Taxonomy" id="152421"/>
    <lineage>
        <taxon>Eukaryota</taxon>
        <taxon>Viridiplantae</taxon>
        <taxon>Streptophyta</taxon>
        <taxon>Embryophyta</taxon>
        <taxon>Tracheophyta</taxon>
        <taxon>Spermatophyta</taxon>
        <taxon>Magnoliopsida</taxon>
        <taxon>eudicotyledons</taxon>
        <taxon>Gunneridae</taxon>
        <taxon>Pentapetalae</taxon>
        <taxon>rosids</taxon>
        <taxon>malvids</taxon>
        <taxon>Malvales</taxon>
        <taxon>Dipterocarpaceae</taxon>
        <taxon>Rubroshorea</taxon>
    </lineage>
</organism>
<proteinExistence type="predicted"/>
<keyword evidence="3" id="KW-1185">Reference proteome</keyword>
<protein>
    <submittedName>
        <fullName evidence="2">Uncharacterized protein</fullName>
    </submittedName>
</protein>
<feature type="region of interest" description="Disordered" evidence="1">
    <location>
        <begin position="28"/>
        <end position="52"/>
    </location>
</feature>
<evidence type="ECO:0000313" key="2">
    <source>
        <dbReference type="EMBL" id="GKU86819.1"/>
    </source>
</evidence>
<dbReference type="AlphaFoldDB" id="A0AAV5HMF9"/>